<protein>
    <recommendedName>
        <fullName evidence="6">Probable membrane transporter protein</fullName>
    </recommendedName>
</protein>
<evidence type="ECO:0000256" key="1">
    <source>
        <dbReference type="ARBA" id="ARBA00004141"/>
    </source>
</evidence>
<dbReference type="InterPro" id="IPR051598">
    <property type="entry name" value="TSUP/Inactive_protease-like"/>
</dbReference>
<dbReference type="RefSeq" id="WP_150763548.1">
    <property type="nucleotide sequence ID" value="NZ_CABVHW010000002.1"/>
</dbReference>
<feature type="transmembrane region" description="Helical" evidence="6">
    <location>
        <begin position="43"/>
        <end position="60"/>
    </location>
</feature>
<feature type="transmembrane region" description="Helical" evidence="6">
    <location>
        <begin position="150"/>
        <end position="175"/>
    </location>
</feature>
<reference evidence="7 8" key="1">
    <citation type="submission" date="2019-09" db="EMBL/GenBank/DDBJ databases">
        <authorList>
            <person name="Chandra G."/>
            <person name="Truman W A."/>
        </authorList>
    </citation>
    <scope>NUCLEOTIDE SEQUENCE [LARGE SCALE GENOMIC DNA]</scope>
    <source>
        <strain evidence="7">PS710</strain>
    </source>
</reference>
<evidence type="ECO:0000313" key="7">
    <source>
        <dbReference type="EMBL" id="VVN80765.1"/>
    </source>
</evidence>
<keyword evidence="5 6" id="KW-0472">Membrane</keyword>
<feature type="transmembrane region" description="Helical" evidence="6">
    <location>
        <begin position="12"/>
        <end position="37"/>
    </location>
</feature>
<evidence type="ECO:0000256" key="3">
    <source>
        <dbReference type="ARBA" id="ARBA00022692"/>
    </source>
</evidence>
<dbReference type="AlphaFoldDB" id="A0A5E7AQ96"/>
<feature type="transmembrane region" description="Helical" evidence="6">
    <location>
        <begin position="220"/>
        <end position="238"/>
    </location>
</feature>
<dbReference type="Proteomes" id="UP000381093">
    <property type="component" value="Unassembled WGS sequence"/>
</dbReference>
<comment type="similarity">
    <text evidence="2 6">Belongs to the 4-toluene sulfonate uptake permease (TSUP) (TC 2.A.102) family.</text>
</comment>
<accession>A0A5E7AQ96</accession>
<evidence type="ECO:0000256" key="2">
    <source>
        <dbReference type="ARBA" id="ARBA00009142"/>
    </source>
</evidence>
<dbReference type="GO" id="GO:0005886">
    <property type="term" value="C:plasma membrane"/>
    <property type="evidence" value="ECO:0007669"/>
    <property type="project" value="UniProtKB-SubCell"/>
</dbReference>
<evidence type="ECO:0000256" key="4">
    <source>
        <dbReference type="ARBA" id="ARBA00022989"/>
    </source>
</evidence>
<evidence type="ECO:0000313" key="8">
    <source>
        <dbReference type="Proteomes" id="UP000381093"/>
    </source>
</evidence>
<keyword evidence="6" id="KW-1003">Cell membrane</keyword>
<organism evidence="7 8">
    <name type="scientific">Pseudomonas fluorescens</name>
    <dbReference type="NCBI Taxonomy" id="294"/>
    <lineage>
        <taxon>Bacteria</taxon>
        <taxon>Pseudomonadati</taxon>
        <taxon>Pseudomonadota</taxon>
        <taxon>Gammaproteobacteria</taxon>
        <taxon>Pseudomonadales</taxon>
        <taxon>Pseudomonadaceae</taxon>
        <taxon>Pseudomonas</taxon>
    </lineage>
</organism>
<gene>
    <name evidence="7" type="ORF">PS710_01100</name>
</gene>
<feature type="transmembrane region" description="Helical" evidence="6">
    <location>
        <begin position="187"/>
        <end position="211"/>
    </location>
</feature>
<dbReference type="EMBL" id="CABVHW010000002">
    <property type="protein sequence ID" value="VVN80765.1"/>
    <property type="molecule type" value="Genomic_DNA"/>
</dbReference>
<feature type="transmembrane region" description="Helical" evidence="6">
    <location>
        <begin position="244"/>
        <end position="263"/>
    </location>
</feature>
<name>A0A5E7AQ96_PSEFL</name>
<comment type="subcellular location">
    <subcellularLocation>
        <location evidence="6">Cell membrane</location>
        <topology evidence="6">Multi-pass membrane protein</topology>
    </subcellularLocation>
    <subcellularLocation>
        <location evidence="1">Membrane</location>
        <topology evidence="1">Multi-pass membrane protein</topology>
    </subcellularLocation>
</comment>
<keyword evidence="3 6" id="KW-0812">Transmembrane</keyword>
<feature type="transmembrane region" description="Helical" evidence="6">
    <location>
        <begin position="93"/>
        <end position="113"/>
    </location>
</feature>
<keyword evidence="4 6" id="KW-1133">Transmembrane helix</keyword>
<feature type="transmembrane region" description="Helical" evidence="6">
    <location>
        <begin position="67"/>
        <end position="87"/>
    </location>
</feature>
<dbReference type="PANTHER" id="PTHR43701:SF2">
    <property type="entry name" value="MEMBRANE TRANSPORTER PROTEIN YJNA-RELATED"/>
    <property type="match status" value="1"/>
</dbReference>
<evidence type="ECO:0000256" key="5">
    <source>
        <dbReference type="ARBA" id="ARBA00023136"/>
    </source>
</evidence>
<proteinExistence type="inferred from homology"/>
<sequence length="271" mass="27966">MVLDFLYGAGVGLALGMTGGGGVLAVPALMLGLGYTLPQAKPVALIAVGSAAFIGCLDGLRRGLVRYKAAMLMALLGALLAPVGLWLAKILSITTLMIIFCTVLLFISARMFAQAVLPDKSEGNQEQNLLTAKCLVNPSTGRFQWTNRCFVSLSTIGGVSGLFSGMLGLGGGFIIVPGVRQFSNLNMHGTVATALAVIAFISAGTVSAFLINGGVIEPTAWRFIGAALAGMLLGRTLAPKVSGSLLQIGFSLLVCVAAVMLLVKTLMPLLH</sequence>
<dbReference type="Pfam" id="PF01925">
    <property type="entry name" value="TauE"/>
    <property type="match status" value="1"/>
</dbReference>
<evidence type="ECO:0000256" key="6">
    <source>
        <dbReference type="RuleBase" id="RU363041"/>
    </source>
</evidence>
<dbReference type="PANTHER" id="PTHR43701">
    <property type="entry name" value="MEMBRANE TRANSPORTER PROTEIN MJ0441-RELATED"/>
    <property type="match status" value="1"/>
</dbReference>
<dbReference type="InterPro" id="IPR002781">
    <property type="entry name" value="TM_pro_TauE-like"/>
</dbReference>